<reference evidence="1 2" key="1">
    <citation type="journal article" date="2009" name="Nature">
        <title>Evolution of pathogenicity and sexual reproduction in eight Candida genomes.</title>
        <authorList>
            <person name="Butler G."/>
            <person name="Rasmussen M.D."/>
            <person name="Lin M.F."/>
            <person name="Santos M.A."/>
            <person name="Sakthikumar S."/>
            <person name="Munro C.A."/>
            <person name="Rheinbay E."/>
            <person name="Grabherr M."/>
            <person name="Forche A."/>
            <person name="Reedy J.L."/>
            <person name="Agrafioti I."/>
            <person name="Arnaud M.B."/>
            <person name="Bates S."/>
            <person name="Brown A.J."/>
            <person name="Brunke S."/>
            <person name="Costanzo M.C."/>
            <person name="Fitzpatrick D.A."/>
            <person name="de Groot P.W."/>
            <person name="Harris D."/>
            <person name="Hoyer L.L."/>
            <person name="Hube B."/>
            <person name="Klis F.M."/>
            <person name="Kodira C."/>
            <person name="Lennard N."/>
            <person name="Logue M.E."/>
            <person name="Martin R."/>
            <person name="Neiman A.M."/>
            <person name="Nikolaou E."/>
            <person name="Quail M.A."/>
            <person name="Quinn J."/>
            <person name="Santos M.C."/>
            <person name="Schmitzberger F.F."/>
            <person name="Sherlock G."/>
            <person name="Shah P."/>
            <person name="Silverstein K.A."/>
            <person name="Skrzypek M.S."/>
            <person name="Soll D."/>
            <person name="Staggs R."/>
            <person name="Stansfield I."/>
            <person name="Stumpf M.P."/>
            <person name="Sudbery P.E."/>
            <person name="Srikantha T."/>
            <person name="Zeng Q."/>
            <person name="Berman J."/>
            <person name="Berriman M."/>
            <person name="Heitman J."/>
            <person name="Gow N.A."/>
            <person name="Lorenz M.C."/>
            <person name="Birren B.W."/>
            <person name="Kellis M."/>
            <person name="Cuomo C.A."/>
        </authorList>
    </citation>
    <scope>NUCLEOTIDE SEQUENCE [LARGE SCALE GENOMIC DNA]</scope>
    <source>
        <strain evidence="2">ATCC 11503 / BCRC 21390 / CBS 2605 / JCM 1781 / NBRC 1676 / NRRL YB-4239</strain>
    </source>
</reference>
<dbReference type="FunCoup" id="A5E2X8">
    <property type="interactions" value="29"/>
</dbReference>
<dbReference type="OrthoDB" id="4138492at2759"/>
<sequence length="356" mass="40264">MQKEKEKEKNTDTVRLVESFNIPIEYEVDSKWVIVVLIGFVTQTQVHFYEKRCKKPANGLDISEMLFDEELGEDELVFENKYIPEKDKGIALKYLKQIRPGIVTQVEYTQLNIISAVASTIKHLPPAFDLLRKSMAIVSYPDFINVSNLIVKLLAGFVSNMNIEILHASSVGIETKIGSDVEILSIPEQLVNRYNFLHSSSISNKLNWQLLSQGIFKSKRLIYIQSSLELPQLTSKQRNQLAVAMKSRVIQEYGVFNILGPVVLTDYYEYRMFGASFGGVAQSLEIKLVNVDRLMAGSLMVRGYTIGKSAHFVNDKEATLQEEAVSNQFTKKSDGFMPLPLNIRGKWGTDGCLYIS</sequence>
<dbReference type="HOGENOM" id="CLU_778599_0_0_1"/>
<dbReference type="GeneID" id="5231888"/>
<accession>A5E2X8</accession>
<proteinExistence type="predicted"/>
<dbReference type="VEuPathDB" id="FungiDB:LELG_03965"/>
<dbReference type="STRING" id="379508.A5E2X8"/>
<dbReference type="InParanoid" id="A5E2X8"/>
<dbReference type="EMBL" id="CH981528">
    <property type="protein sequence ID" value="EDK45786.1"/>
    <property type="molecule type" value="Genomic_DNA"/>
</dbReference>
<evidence type="ECO:0000313" key="2">
    <source>
        <dbReference type="Proteomes" id="UP000001996"/>
    </source>
</evidence>
<name>A5E2X8_LODEL</name>
<dbReference type="KEGG" id="lel:PVL30_004784"/>
<keyword evidence="2" id="KW-1185">Reference proteome</keyword>
<dbReference type="eggNOG" id="ENOG502RVGM">
    <property type="taxonomic scope" value="Eukaryota"/>
</dbReference>
<organism evidence="1 2">
    <name type="scientific">Lodderomyces elongisporus (strain ATCC 11503 / CBS 2605 / JCM 1781 / NBRC 1676 / NRRL YB-4239)</name>
    <name type="common">Yeast</name>
    <name type="synonym">Saccharomyces elongisporus</name>
    <dbReference type="NCBI Taxonomy" id="379508"/>
    <lineage>
        <taxon>Eukaryota</taxon>
        <taxon>Fungi</taxon>
        <taxon>Dikarya</taxon>
        <taxon>Ascomycota</taxon>
        <taxon>Saccharomycotina</taxon>
        <taxon>Pichiomycetes</taxon>
        <taxon>Debaryomycetaceae</taxon>
        <taxon>Candida/Lodderomyces clade</taxon>
        <taxon>Lodderomyces</taxon>
    </lineage>
</organism>
<dbReference type="Proteomes" id="UP000001996">
    <property type="component" value="Unassembled WGS sequence"/>
</dbReference>
<dbReference type="AlphaFoldDB" id="A5E2X8"/>
<gene>
    <name evidence="1" type="ORF">LELG_03965</name>
</gene>
<evidence type="ECO:0000313" key="1">
    <source>
        <dbReference type="EMBL" id="EDK45786.1"/>
    </source>
</evidence>
<protein>
    <submittedName>
        <fullName evidence="1">Uncharacterized protein</fullName>
    </submittedName>
</protein>